<reference evidence="5" key="1">
    <citation type="journal article" date="2010" name="BMC Genomics">
        <title>A genomic perspective on the potential of Actinobacillus succinogenes for industrial succinate production.</title>
        <authorList>
            <person name="McKinlay J.B."/>
            <person name="Laivenieks M."/>
            <person name="Schindler B.D."/>
            <person name="McKinlay A.A."/>
            <person name="Siddaramappa S."/>
            <person name="Challacombe J.F."/>
            <person name="Lowry S.R."/>
            <person name="Clum A."/>
            <person name="Lapidus A.L."/>
            <person name="Burkhart K.B."/>
            <person name="Harkins V."/>
            <person name="Vieille C."/>
        </authorList>
    </citation>
    <scope>NUCLEOTIDE SEQUENCE [LARGE SCALE GENOMIC DNA]</scope>
    <source>
        <strain evidence="5">ATCC 55618 / DSM 22257 / CCUG 43843 / 130Z</strain>
    </source>
</reference>
<keyword evidence="3" id="KW-0560">Oxidoreductase</keyword>
<keyword evidence="5" id="KW-1185">Reference proteome</keyword>
<dbReference type="InterPro" id="IPR004136">
    <property type="entry name" value="NMO"/>
</dbReference>
<evidence type="ECO:0000313" key="4">
    <source>
        <dbReference type="EMBL" id="ABR75010.1"/>
    </source>
</evidence>
<dbReference type="OrthoDB" id="9778912at2"/>
<dbReference type="STRING" id="339671.Asuc_1658"/>
<protein>
    <submittedName>
        <fullName evidence="4">2-nitropropane dioxygenase NPD</fullName>
    </submittedName>
</protein>
<evidence type="ECO:0000256" key="1">
    <source>
        <dbReference type="ARBA" id="ARBA00022630"/>
    </source>
</evidence>
<dbReference type="PANTHER" id="PTHR32332:SF20">
    <property type="entry name" value="2-NITROPROPANE DIOXYGENASE-LIKE PROTEIN"/>
    <property type="match status" value="1"/>
</dbReference>
<dbReference type="KEGG" id="asu:Asuc_1658"/>
<gene>
    <name evidence="4" type="ordered locus">Asuc_1658</name>
</gene>
<dbReference type="Pfam" id="PF03060">
    <property type="entry name" value="NMO"/>
    <property type="match status" value="2"/>
</dbReference>
<name>A6VPW3_ACTSZ</name>
<sequence length="325" mass="33970">MKNRICEILGIEKPVIQGPMSWLTDARLVAAVSNAGGLGVLGPNAGLHHAESTPEGAAEKLREEIRKTKALTDKPFGVNVIIDGAMSVWTPPQVEVIKQEKVAVVVYTGYGEGGIIPELFADLKAAGVKIVYRDINPTPENTRRAEAAGADVIVATGFDEGGTLPATVMGTFSIVPLIADAAQNVPVMAAGGIADHRTAKAAFALGAEGVFVGSAFLTTLESRMHEAAKAKVVAATGQDLLLFRTVPDYYRSLSTPLADKLAAMDKAGAGKEEINALMGGLRGMKFGMLDGNFDEGYISVGNGIGSIHAVKSVADVVEELTGWIE</sequence>
<dbReference type="eggNOG" id="COG2070">
    <property type="taxonomic scope" value="Bacteria"/>
</dbReference>
<keyword evidence="4" id="KW-0223">Dioxygenase</keyword>
<accession>A6VPW3</accession>
<evidence type="ECO:0000256" key="2">
    <source>
        <dbReference type="ARBA" id="ARBA00022643"/>
    </source>
</evidence>
<dbReference type="AlphaFoldDB" id="A6VPW3"/>
<evidence type="ECO:0000256" key="3">
    <source>
        <dbReference type="ARBA" id="ARBA00023002"/>
    </source>
</evidence>
<dbReference type="HOGENOM" id="CLU_038732_1_2_6"/>
<dbReference type="CDD" id="cd04730">
    <property type="entry name" value="NPD_like"/>
    <property type="match status" value="1"/>
</dbReference>
<keyword evidence="2" id="KW-0288">FMN</keyword>
<dbReference type="Gene3D" id="3.20.20.70">
    <property type="entry name" value="Aldolase class I"/>
    <property type="match status" value="1"/>
</dbReference>
<evidence type="ECO:0000313" key="5">
    <source>
        <dbReference type="Proteomes" id="UP000001114"/>
    </source>
</evidence>
<proteinExistence type="predicted"/>
<dbReference type="GO" id="GO:0018580">
    <property type="term" value="F:nitronate monooxygenase activity"/>
    <property type="evidence" value="ECO:0007669"/>
    <property type="project" value="InterPro"/>
</dbReference>
<keyword evidence="1" id="KW-0285">Flavoprotein</keyword>
<dbReference type="SUPFAM" id="SSF51412">
    <property type="entry name" value="Inosine monophosphate dehydrogenase (IMPDH)"/>
    <property type="match status" value="1"/>
</dbReference>
<dbReference type="Proteomes" id="UP000001114">
    <property type="component" value="Chromosome"/>
</dbReference>
<dbReference type="PANTHER" id="PTHR32332">
    <property type="entry name" value="2-NITROPROPANE DIOXYGENASE"/>
    <property type="match status" value="1"/>
</dbReference>
<dbReference type="EMBL" id="CP000746">
    <property type="protein sequence ID" value="ABR75010.1"/>
    <property type="molecule type" value="Genomic_DNA"/>
</dbReference>
<dbReference type="InterPro" id="IPR013785">
    <property type="entry name" value="Aldolase_TIM"/>
</dbReference>
<dbReference type="GO" id="GO:0051213">
    <property type="term" value="F:dioxygenase activity"/>
    <property type="evidence" value="ECO:0007669"/>
    <property type="project" value="UniProtKB-KW"/>
</dbReference>
<dbReference type="RefSeq" id="WP_012073387.1">
    <property type="nucleotide sequence ID" value="NC_009655.1"/>
</dbReference>
<organism evidence="4 5">
    <name type="scientific">Actinobacillus succinogenes (strain ATCC 55618 / DSM 22257 / CCUG 43843 / 130Z)</name>
    <dbReference type="NCBI Taxonomy" id="339671"/>
    <lineage>
        <taxon>Bacteria</taxon>
        <taxon>Pseudomonadati</taxon>
        <taxon>Pseudomonadota</taxon>
        <taxon>Gammaproteobacteria</taxon>
        <taxon>Pasteurellales</taxon>
        <taxon>Pasteurellaceae</taxon>
        <taxon>Actinobacillus</taxon>
    </lineage>
</organism>